<protein>
    <submittedName>
        <fullName evidence="1">Uncharacterized protein</fullName>
    </submittedName>
</protein>
<organism evidence="1 2">
    <name type="scientific">Trichothecium roseum</name>
    <dbReference type="NCBI Taxonomy" id="47278"/>
    <lineage>
        <taxon>Eukaryota</taxon>
        <taxon>Fungi</taxon>
        <taxon>Dikarya</taxon>
        <taxon>Ascomycota</taxon>
        <taxon>Pezizomycotina</taxon>
        <taxon>Sordariomycetes</taxon>
        <taxon>Hypocreomycetidae</taxon>
        <taxon>Hypocreales</taxon>
        <taxon>Hypocreales incertae sedis</taxon>
        <taxon>Trichothecium</taxon>
    </lineage>
</organism>
<sequence>MSPTPVWFITATSSGFGRQLTLEALSRGHIVVATARNPAKIQDLAEAGAHTMTLDVTSPLQAIEAVAAEVFARFGRVDYLLNAAGYILQGAVEEVSPQEVYDVFNTNVFGALNTIRSFLPRMREQEVGADAVRATVATFGSVGSWQCGADWSIYAMTKHACSALGESLSYELAPFGIRATAIEPGYFRTGFLNAGTQANAALQLPVYNDESTPTGQFRKVVSHIDGNQPGDVVRGCRAIVDVLTGTGVAQGRQLPVHIALGSDCEKTIREECAAAVSIMDEWKHVIRSTDYPKGQ</sequence>
<dbReference type="EMBL" id="CM047948">
    <property type="protein sequence ID" value="KAI9896468.1"/>
    <property type="molecule type" value="Genomic_DNA"/>
</dbReference>
<gene>
    <name evidence="1" type="ORF">N3K66_008640</name>
</gene>
<accession>A0ACC0UR54</accession>
<evidence type="ECO:0000313" key="1">
    <source>
        <dbReference type="EMBL" id="KAI9896468.1"/>
    </source>
</evidence>
<dbReference type="Proteomes" id="UP001163324">
    <property type="component" value="Chromosome 9"/>
</dbReference>
<evidence type="ECO:0000313" key="2">
    <source>
        <dbReference type="Proteomes" id="UP001163324"/>
    </source>
</evidence>
<keyword evidence="2" id="KW-1185">Reference proteome</keyword>
<proteinExistence type="predicted"/>
<name>A0ACC0UR54_9HYPO</name>
<reference evidence="1" key="1">
    <citation type="submission" date="2022-10" db="EMBL/GenBank/DDBJ databases">
        <title>Complete Genome of Trichothecium roseum strain YXFP-22015, a Plant Pathogen Isolated from Citrus.</title>
        <authorList>
            <person name="Wang Y."/>
            <person name="Zhu L."/>
        </authorList>
    </citation>
    <scope>NUCLEOTIDE SEQUENCE</scope>
    <source>
        <strain evidence="1">YXFP-22015</strain>
    </source>
</reference>
<comment type="caution">
    <text evidence="1">The sequence shown here is derived from an EMBL/GenBank/DDBJ whole genome shotgun (WGS) entry which is preliminary data.</text>
</comment>